<reference evidence="3 4" key="1">
    <citation type="submission" date="2024-06" db="EMBL/GenBank/DDBJ databases">
        <authorList>
            <person name="Pan Q."/>
            <person name="Wen M."/>
            <person name="Jouanno E."/>
            <person name="Zahm M."/>
            <person name="Klopp C."/>
            <person name="Cabau C."/>
            <person name="Louis A."/>
            <person name="Berthelot C."/>
            <person name="Parey E."/>
            <person name="Roest Crollius H."/>
            <person name="Montfort J."/>
            <person name="Robinson-Rechavi M."/>
            <person name="Bouchez O."/>
            <person name="Lampietro C."/>
            <person name="Lopez Roques C."/>
            <person name="Donnadieu C."/>
            <person name="Postlethwait J."/>
            <person name="Bobe J."/>
            <person name="Verreycken H."/>
            <person name="Guiguen Y."/>
        </authorList>
    </citation>
    <scope>NUCLEOTIDE SEQUENCE [LARGE SCALE GENOMIC DNA]</scope>
    <source>
        <strain evidence="3">Up_M1</strain>
        <tissue evidence="3">Testis</tissue>
    </source>
</reference>
<evidence type="ECO:0000313" key="3">
    <source>
        <dbReference type="EMBL" id="KAL0984801.1"/>
    </source>
</evidence>
<sequence length="455" mass="50605">MLYTLALFPSISEGPVRHGQESGAAGFSSDMRHSFSAEDNIERKYIETKSVLSVRPCNTQEIGELNRFKSTGLADYSTVQVFEGLEDGKGTSGYFHKKTQVDDSYSPGTTHRPGQHDDISTMTMNVNESSGDPESDMSVLAAPFFDISLMRNSPCALKPESKPGNVKAAPSFTSEEDLDEASVIKKSPAVNDPLSVPVIEMLPVKQFAVKSLEKCKESEVKLKPATSKRHVVPFNTYSSMDKCQEESKDPLSVPVNDVHPVDHGVIEQDSFQRKYIALCRKTRNRKKHVKLFSVFLRLLIISAQIRVSIGSCRVCRDDGCGKAHTIYGWNNTLLYDRHDSMTPLSYCSETSAPSHCKRCDMCYDDIKVIIVCFDCREAAGTLDVEGDGVRFQNIIEVDCPPLKAVTSTTVYPTQPNVTKDPEWNSTGTWIFVGIFVIVGICACTVIYCWKKRRCI</sequence>
<keyword evidence="2" id="KW-1133">Transmembrane helix</keyword>
<dbReference type="EMBL" id="JAGEUA010000004">
    <property type="protein sequence ID" value="KAL0984801.1"/>
    <property type="molecule type" value="Genomic_DNA"/>
</dbReference>
<gene>
    <name evidence="3" type="ORF">UPYG_G00147080</name>
</gene>
<accession>A0ABD0X0U5</accession>
<feature type="transmembrane region" description="Helical" evidence="2">
    <location>
        <begin position="429"/>
        <end position="449"/>
    </location>
</feature>
<keyword evidence="4" id="KW-1185">Reference proteome</keyword>
<dbReference type="Proteomes" id="UP001557470">
    <property type="component" value="Unassembled WGS sequence"/>
</dbReference>
<keyword evidence="2" id="KW-0472">Membrane</keyword>
<comment type="caution">
    <text evidence="3">The sequence shown here is derived from an EMBL/GenBank/DDBJ whole genome shotgun (WGS) entry which is preliminary data.</text>
</comment>
<organism evidence="3 4">
    <name type="scientific">Umbra pygmaea</name>
    <name type="common">Eastern mudminnow</name>
    <dbReference type="NCBI Taxonomy" id="75934"/>
    <lineage>
        <taxon>Eukaryota</taxon>
        <taxon>Metazoa</taxon>
        <taxon>Chordata</taxon>
        <taxon>Craniata</taxon>
        <taxon>Vertebrata</taxon>
        <taxon>Euteleostomi</taxon>
        <taxon>Actinopterygii</taxon>
        <taxon>Neopterygii</taxon>
        <taxon>Teleostei</taxon>
        <taxon>Protacanthopterygii</taxon>
        <taxon>Esociformes</taxon>
        <taxon>Umbridae</taxon>
        <taxon>Umbra</taxon>
    </lineage>
</organism>
<evidence type="ECO:0000313" key="4">
    <source>
        <dbReference type="Proteomes" id="UP001557470"/>
    </source>
</evidence>
<feature type="region of interest" description="Disordered" evidence="1">
    <location>
        <begin position="93"/>
        <end position="119"/>
    </location>
</feature>
<dbReference type="AlphaFoldDB" id="A0ABD0X0U5"/>
<keyword evidence="2" id="KW-0812">Transmembrane</keyword>
<feature type="region of interest" description="Disordered" evidence="1">
    <location>
        <begin position="158"/>
        <end position="181"/>
    </location>
</feature>
<name>A0ABD0X0U5_UMBPY</name>
<evidence type="ECO:0000256" key="2">
    <source>
        <dbReference type="SAM" id="Phobius"/>
    </source>
</evidence>
<evidence type="ECO:0000256" key="1">
    <source>
        <dbReference type="SAM" id="MobiDB-lite"/>
    </source>
</evidence>
<proteinExistence type="predicted"/>
<protein>
    <submittedName>
        <fullName evidence="3">Uncharacterized protein</fullName>
    </submittedName>
</protein>